<dbReference type="AlphaFoldDB" id="A0A6J4MLT7"/>
<dbReference type="EMBL" id="CADCTY010001218">
    <property type="protein sequence ID" value="CAA9362985.1"/>
    <property type="molecule type" value="Genomic_DNA"/>
</dbReference>
<sequence length="54" mass="6005">METIEINSKPGNPYGISKNSHPTLTLGYQGGNHPTNRAFQRVVEFLQEQFSKAA</sequence>
<reference evidence="2" key="1">
    <citation type="submission" date="2020-02" db="EMBL/GenBank/DDBJ databases">
        <authorList>
            <person name="Meier V. D."/>
        </authorList>
    </citation>
    <scope>NUCLEOTIDE SEQUENCE</scope>
    <source>
        <strain evidence="2">AVDCRST_MAG94</strain>
    </source>
</reference>
<gene>
    <name evidence="2" type="ORF">AVDCRST_MAG94-3504</name>
</gene>
<evidence type="ECO:0000256" key="1">
    <source>
        <dbReference type="SAM" id="MobiDB-lite"/>
    </source>
</evidence>
<name>A0A6J4MLT7_9CYAN</name>
<evidence type="ECO:0000313" key="2">
    <source>
        <dbReference type="EMBL" id="CAA9362985.1"/>
    </source>
</evidence>
<feature type="region of interest" description="Disordered" evidence="1">
    <location>
        <begin position="1"/>
        <end position="20"/>
    </location>
</feature>
<organism evidence="2">
    <name type="scientific">uncultured Leptolyngbya sp</name>
    <dbReference type="NCBI Taxonomy" id="332963"/>
    <lineage>
        <taxon>Bacteria</taxon>
        <taxon>Bacillati</taxon>
        <taxon>Cyanobacteriota</taxon>
        <taxon>Cyanophyceae</taxon>
        <taxon>Leptolyngbyales</taxon>
        <taxon>Leptolyngbyaceae</taxon>
        <taxon>Leptolyngbya group</taxon>
        <taxon>Leptolyngbya</taxon>
        <taxon>environmental samples</taxon>
    </lineage>
</organism>
<accession>A0A6J4MLT7</accession>
<feature type="compositionally biased region" description="Polar residues" evidence="1">
    <location>
        <begin position="1"/>
        <end position="10"/>
    </location>
</feature>
<protein>
    <submittedName>
        <fullName evidence="2">Uncharacterized protein</fullName>
    </submittedName>
</protein>
<proteinExistence type="predicted"/>